<evidence type="ECO:0000313" key="2">
    <source>
        <dbReference type="EMBL" id="MCY9692205.1"/>
    </source>
</evidence>
<dbReference type="RefSeq" id="WP_268613794.1">
    <property type="nucleotide sequence ID" value="NZ_JAMDMX010000011.1"/>
</dbReference>
<keyword evidence="1" id="KW-0233">DNA recombination</keyword>
<dbReference type="EMBL" id="JAMDMX010000011">
    <property type="protein sequence ID" value="MCY9692205.1"/>
    <property type="molecule type" value="Genomic_DNA"/>
</dbReference>
<evidence type="ECO:0000256" key="1">
    <source>
        <dbReference type="ARBA" id="ARBA00023172"/>
    </source>
</evidence>
<gene>
    <name evidence="2" type="ORF">M5X19_04665</name>
</gene>
<dbReference type="Proteomes" id="UP001527099">
    <property type="component" value="Unassembled WGS sequence"/>
</dbReference>
<sequence>MSNEYRPLSEATKKKVLNGISRLDMNSDVAEQVISFLKQELDTKNYVFYLSNDSSKQGYFYINECLEFGKSIEKHVNSFKDLNWNTFCLQVHGITYSKKLSKVSVVELLSKFYIFIKDTTERKMVRENIEVCEHLLISAEQKVSLKKIRDNNEEAKGLYDNCIMTNFPIGSCVDHIYKIRESNLYLKTNSSVIKELLIEFLYTIVKPNKIYYRILLYFFEDSLENCYSIDSIYSFNFETYKKQYWYFKGIDEQYALSLNQRTSHILNEFYRFLDNKLLKDEGKHLFNSYKFHVKQLGNSHFVKFIEEGYDFYIRSAHETVPFSDKWVLCPKRSNSADMASLSSYGINFTNVNNTDDRILLKDYIWIMNSTNSNAFNACSTITNFLNELELFHLKLDDKIIYLDGSKRKKLPLEFILSYRAKLEEEYTERVVDNKLGWIKNYLKTYKHIYGIDEIMLLNFEGLGYKETGGNPITKEDFPFIHQEFKNQINDHKDGELFYIIFRLSCTTKLRLGEIINLERDCVISCNERYGEVKYVSKTSNETVKDIFLCEEISLINRANEITSSYVNLSKIDDSKYIFLVTFRKYIALRVGGQYTRYFGKLIKKLFSEGKISQKYKPYNGRHTFIDSAWQAVEDNKITTLEVSTITGNSAGVAVKHYRKYDTVRFIEATYMVHIGDVKINGEIVEDENEIDTLQQVEQGAGACNSGSCVKKDELEDSAFKCLTCGKFVTSVGRLYIFENRLEQYTLRKNEASNMEERNWYEKLSELYAAYIAEIYTKSGVDN</sequence>
<evidence type="ECO:0008006" key="4">
    <source>
        <dbReference type="Google" id="ProtNLM"/>
    </source>
</evidence>
<comment type="caution">
    <text evidence="2">The sequence shown here is derived from an EMBL/GenBank/DDBJ whole genome shotgun (WGS) entry which is preliminary data.</text>
</comment>
<protein>
    <recommendedName>
        <fullName evidence="4">Tyr recombinase domain-containing protein</fullName>
    </recommendedName>
</protein>
<keyword evidence="3" id="KW-1185">Reference proteome</keyword>
<organism evidence="2 3">
    <name type="scientific">Paenibacillus alginolyticus</name>
    <dbReference type="NCBI Taxonomy" id="59839"/>
    <lineage>
        <taxon>Bacteria</taxon>
        <taxon>Bacillati</taxon>
        <taxon>Bacillota</taxon>
        <taxon>Bacilli</taxon>
        <taxon>Bacillales</taxon>
        <taxon>Paenibacillaceae</taxon>
        <taxon>Paenibacillus</taxon>
    </lineage>
</organism>
<proteinExistence type="predicted"/>
<dbReference type="InterPro" id="IPR011010">
    <property type="entry name" value="DNA_brk_join_enz"/>
</dbReference>
<dbReference type="InterPro" id="IPR013762">
    <property type="entry name" value="Integrase-like_cat_sf"/>
</dbReference>
<dbReference type="SUPFAM" id="SSF56349">
    <property type="entry name" value="DNA breaking-rejoining enzymes"/>
    <property type="match status" value="1"/>
</dbReference>
<evidence type="ECO:0000313" key="3">
    <source>
        <dbReference type="Proteomes" id="UP001527099"/>
    </source>
</evidence>
<accession>A0ABT4G7P9</accession>
<dbReference type="Gene3D" id="1.10.443.10">
    <property type="entry name" value="Intergrase catalytic core"/>
    <property type="match status" value="1"/>
</dbReference>
<reference evidence="2 3" key="1">
    <citation type="submission" date="2022-05" db="EMBL/GenBank/DDBJ databases">
        <title>Genome Sequencing of Bee-Associated Microbes.</title>
        <authorList>
            <person name="Dunlap C."/>
        </authorList>
    </citation>
    <scope>NUCLEOTIDE SEQUENCE [LARGE SCALE GENOMIC DNA]</scope>
    <source>
        <strain evidence="2 3">NRRL B-14421</strain>
    </source>
</reference>
<name>A0ABT4G7P9_9BACL</name>